<organism evidence="3 4">
    <name type="scientific">Abrus precatorius</name>
    <name type="common">Indian licorice</name>
    <name type="synonym">Glycine abrus</name>
    <dbReference type="NCBI Taxonomy" id="3816"/>
    <lineage>
        <taxon>Eukaryota</taxon>
        <taxon>Viridiplantae</taxon>
        <taxon>Streptophyta</taxon>
        <taxon>Embryophyta</taxon>
        <taxon>Tracheophyta</taxon>
        <taxon>Spermatophyta</taxon>
        <taxon>Magnoliopsida</taxon>
        <taxon>eudicotyledons</taxon>
        <taxon>Gunneridae</taxon>
        <taxon>Pentapetalae</taxon>
        <taxon>rosids</taxon>
        <taxon>fabids</taxon>
        <taxon>Fabales</taxon>
        <taxon>Fabaceae</taxon>
        <taxon>Papilionoideae</taxon>
        <taxon>50 kb inversion clade</taxon>
        <taxon>NPAAA clade</taxon>
        <taxon>indigoferoid/millettioid clade</taxon>
        <taxon>Abreae</taxon>
        <taxon>Abrus</taxon>
    </lineage>
</organism>
<sequence>MKNRMERLVVLPFSFSCASHSSVELGAPRGSKEDSKGPIVSRRQERQDRSVITTKMKGGKPSGFLVLPKPNVSAGIQRLMKGIKSLSQLFFYKEEIEEMEPEMEIGYPTDVKHVTHIGLDGSTTTNNVKGWDNLKAPELLSLSPISFKQFELAMAGQAHHSLINDPNSSKCG</sequence>
<evidence type="ECO:0000259" key="2">
    <source>
        <dbReference type="PROSITE" id="PS50108"/>
    </source>
</evidence>
<proteinExistence type="predicted"/>
<protein>
    <submittedName>
        <fullName evidence="4">CRIB domain-containing protein RIC4-like</fullName>
    </submittedName>
</protein>
<feature type="region of interest" description="Disordered" evidence="1">
    <location>
        <begin position="23"/>
        <end position="49"/>
    </location>
</feature>
<dbReference type="OrthoDB" id="678664at2759"/>
<dbReference type="PANTHER" id="PTHR46931:SF14">
    <property type="entry name" value="CRIB DOMAIN-CONTAINING PROTEIN RIC2"/>
    <property type="match status" value="1"/>
</dbReference>
<keyword evidence="3" id="KW-1185">Reference proteome</keyword>
<dbReference type="AlphaFoldDB" id="A0A8B8LA26"/>
<evidence type="ECO:0000313" key="3">
    <source>
        <dbReference type="Proteomes" id="UP000694853"/>
    </source>
</evidence>
<dbReference type="PROSITE" id="PS50108">
    <property type="entry name" value="CRIB"/>
    <property type="match status" value="1"/>
</dbReference>
<dbReference type="InterPro" id="IPR000095">
    <property type="entry name" value="CRIB_dom"/>
</dbReference>
<dbReference type="InterPro" id="IPR044509">
    <property type="entry name" value="RIC2/4"/>
</dbReference>
<evidence type="ECO:0000313" key="4">
    <source>
        <dbReference type="RefSeq" id="XP_027353080.1"/>
    </source>
</evidence>
<reference evidence="4" key="2">
    <citation type="submission" date="2025-08" db="UniProtKB">
        <authorList>
            <consortium name="RefSeq"/>
        </authorList>
    </citation>
    <scope>IDENTIFICATION</scope>
    <source>
        <tissue evidence="4">Young leaves</tissue>
    </source>
</reference>
<accession>A0A8B8LA26</accession>
<dbReference type="Pfam" id="PF00786">
    <property type="entry name" value="PBD"/>
    <property type="match status" value="1"/>
</dbReference>
<feature type="domain" description="CRIB" evidence="2">
    <location>
        <begin position="105"/>
        <end position="118"/>
    </location>
</feature>
<feature type="compositionally biased region" description="Basic and acidic residues" evidence="1">
    <location>
        <begin position="30"/>
        <end position="49"/>
    </location>
</feature>
<dbReference type="RefSeq" id="XP_027353080.1">
    <property type="nucleotide sequence ID" value="XM_027497279.1"/>
</dbReference>
<reference evidence="3" key="1">
    <citation type="journal article" date="2019" name="Toxins">
        <title>Detection of Abrin-Like and Prepropulchellin-Like Toxin Genes and Transcripts Using Whole Genome Sequencing and Full-Length Transcript Sequencing of Abrus precatorius.</title>
        <authorList>
            <person name="Hovde B.T."/>
            <person name="Daligault H.E."/>
            <person name="Hanschen E.R."/>
            <person name="Kunde Y.A."/>
            <person name="Johnson M.B."/>
            <person name="Starkenburg S.R."/>
            <person name="Johnson S.L."/>
        </authorList>
    </citation>
    <scope>NUCLEOTIDE SEQUENCE [LARGE SCALE GENOMIC DNA]</scope>
</reference>
<dbReference type="KEGG" id="aprc:113863635"/>
<gene>
    <name evidence="4" type="primary">LOC113863635</name>
</gene>
<evidence type="ECO:0000256" key="1">
    <source>
        <dbReference type="SAM" id="MobiDB-lite"/>
    </source>
</evidence>
<dbReference type="Proteomes" id="UP000694853">
    <property type="component" value="Unplaced"/>
</dbReference>
<name>A0A8B8LA26_ABRPR</name>
<dbReference type="GeneID" id="113863635"/>
<dbReference type="PANTHER" id="PTHR46931">
    <property type="entry name" value="CRIB DOMAIN-CONTAINING PROTEIN RIC2"/>
    <property type="match status" value="1"/>
</dbReference>